<organism evidence="2">
    <name type="scientific">Rhodopseudomonas palustris (strain BisA53)</name>
    <dbReference type="NCBI Taxonomy" id="316055"/>
    <lineage>
        <taxon>Bacteria</taxon>
        <taxon>Pseudomonadati</taxon>
        <taxon>Pseudomonadota</taxon>
        <taxon>Alphaproteobacteria</taxon>
        <taxon>Hyphomicrobiales</taxon>
        <taxon>Nitrobacteraceae</taxon>
        <taxon>Rhodopseudomonas</taxon>
    </lineage>
</organism>
<feature type="transmembrane region" description="Helical" evidence="1">
    <location>
        <begin position="98"/>
        <end position="117"/>
    </location>
</feature>
<protein>
    <submittedName>
        <fullName evidence="2">Uncharacterized protein</fullName>
    </submittedName>
</protein>
<dbReference type="HOGENOM" id="CLU_1609516_0_0_5"/>
<accession>Q07MK4</accession>
<name>Q07MK4_RHOP5</name>
<sequence length="165" mass="18359">MLLIFVPPLLSELVLHLAKESRLGCGLAAYSSAVWPSLDKEIDAVKTILPRDECAFVLLKSTNIVLAGATALAFMAVFLRNFRPSKDLLFWRMPKASLFLIICGVACFFLFRNYAIFNFSVAEATPFRRLMSLRTSIMSPIVVTVLTTIGLFPLLAGEHMKQRSS</sequence>
<dbReference type="STRING" id="316055.RPE_2893"/>
<gene>
    <name evidence="2" type="ordered locus">RPE_2893</name>
</gene>
<dbReference type="EMBL" id="CP000463">
    <property type="protein sequence ID" value="ABJ06830.1"/>
    <property type="molecule type" value="Genomic_DNA"/>
</dbReference>
<dbReference type="KEGG" id="rpe:RPE_2893"/>
<dbReference type="AlphaFoldDB" id="Q07MK4"/>
<reference evidence="2" key="1">
    <citation type="submission" date="2006-09" db="EMBL/GenBank/DDBJ databases">
        <title>Complete sequence of Rhodopseudomonas palustris BisA53.</title>
        <authorList>
            <consortium name="US DOE Joint Genome Institute"/>
            <person name="Copeland A."/>
            <person name="Lucas S."/>
            <person name="Lapidus A."/>
            <person name="Barry K."/>
            <person name="Detter J.C."/>
            <person name="Glavina del Rio T."/>
            <person name="Hammon N."/>
            <person name="Israni S."/>
            <person name="Dalin E."/>
            <person name="Tice H."/>
            <person name="Pitluck S."/>
            <person name="Chain P."/>
            <person name="Malfatti S."/>
            <person name="Shin M."/>
            <person name="Vergez L."/>
            <person name="Schmutz J."/>
            <person name="Larimer F."/>
            <person name="Land M."/>
            <person name="Hauser L."/>
            <person name="Pelletier D.A."/>
            <person name="Kyrpides N."/>
            <person name="Kim E."/>
            <person name="Harwood C.S."/>
            <person name="Oda Y."/>
            <person name="Richardson P."/>
        </authorList>
    </citation>
    <scope>NUCLEOTIDE SEQUENCE [LARGE SCALE GENOMIC DNA]</scope>
    <source>
        <strain evidence="2">BisA53</strain>
    </source>
</reference>
<keyword evidence="1" id="KW-0812">Transmembrane</keyword>
<proteinExistence type="predicted"/>
<keyword evidence="1" id="KW-0472">Membrane</keyword>
<feature type="transmembrane region" description="Helical" evidence="1">
    <location>
        <begin position="55"/>
        <end position="78"/>
    </location>
</feature>
<feature type="transmembrane region" description="Helical" evidence="1">
    <location>
        <begin position="137"/>
        <end position="156"/>
    </location>
</feature>
<keyword evidence="1" id="KW-1133">Transmembrane helix</keyword>
<evidence type="ECO:0000256" key="1">
    <source>
        <dbReference type="SAM" id="Phobius"/>
    </source>
</evidence>
<evidence type="ECO:0000313" key="2">
    <source>
        <dbReference type="EMBL" id="ABJ06830.1"/>
    </source>
</evidence>